<proteinExistence type="predicted"/>
<accession>A0A2N5DTW6</accession>
<evidence type="ECO:0000313" key="1">
    <source>
        <dbReference type="EMBL" id="PLR30047.1"/>
    </source>
</evidence>
<sequence>MTTEKITMFKPGAPLQYDRALEDYDGMTVGNLDSVLVQPFSALCRELKIDTPPTFEPVEQRLTVFHQQKRIVVAHGERASLHQPAAALAVWSALCQFQGRAYIISPYARTWFEVCRLVSQLVALMPVIARELVYGAYSIHLRKDAKRRIEWVHPVAFSPGLLKEIAGCSSFVFVDGAEHCANGFLEALSASVYVGQPLLVTGVPVAAGGGFEALFNDEGAMRLTLSAYDAPNEPPR</sequence>
<organism evidence="1 2">
    <name type="scientific">Chimaeribacter californicus</name>
    <dbReference type="NCBI Taxonomy" id="2060067"/>
    <lineage>
        <taxon>Bacteria</taxon>
        <taxon>Pseudomonadati</taxon>
        <taxon>Pseudomonadota</taxon>
        <taxon>Gammaproteobacteria</taxon>
        <taxon>Enterobacterales</taxon>
        <taxon>Yersiniaceae</taxon>
        <taxon>Chimaeribacter</taxon>
    </lineage>
</organism>
<reference evidence="1 2" key="1">
    <citation type="submission" date="2017-12" db="EMBL/GenBank/DDBJ databases">
        <title>Characterization of six clinical isolates of Enterochimera gen. nov., a novel genus of the Yersiniaciae family and the three species Enterochimera arupensis sp. nov., Enterochimera coloradensis sp. nov, and Enterochimera californica sp. nov.</title>
        <authorList>
            <person name="Rossi A."/>
            <person name="Fisher M."/>
        </authorList>
    </citation>
    <scope>NUCLEOTIDE SEQUENCE [LARGE SCALE GENOMIC DNA]</scope>
    <source>
        <strain evidence="2">2015-Iso6</strain>
    </source>
</reference>
<gene>
    <name evidence="1" type="ORF">CYR55_22480</name>
</gene>
<dbReference type="AlphaFoldDB" id="A0A2N5DTW6"/>
<dbReference type="OrthoDB" id="6636465at2"/>
<protein>
    <submittedName>
        <fullName evidence="1">Uncharacterized protein</fullName>
    </submittedName>
</protein>
<name>A0A2N5DTW6_9GAMM</name>
<dbReference type="Proteomes" id="UP000234240">
    <property type="component" value="Unassembled WGS sequence"/>
</dbReference>
<comment type="caution">
    <text evidence="1">The sequence shown here is derived from an EMBL/GenBank/DDBJ whole genome shotgun (WGS) entry which is preliminary data.</text>
</comment>
<dbReference type="EMBL" id="PJZF01000043">
    <property type="protein sequence ID" value="PLR30047.1"/>
    <property type="molecule type" value="Genomic_DNA"/>
</dbReference>
<keyword evidence="2" id="KW-1185">Reference proteome</keyword>
<evidence type="ECO:0000313" key="2">
    <source>
        <dbReference type="Proteomes" id="UP000234240"/>
    </source>
</evidence>
<dbReference type="RefSeq" id="WP_101818532.1">
    <property type="nucleotide sequence ID" value="NZ_PJZF01000043.1"/>
</dbReference>